<protein>
    <recommendedName>
        <fullName evidence="1">Transposase IS4-like domain-containing protein</fullName>
    </recommendedName>
</protein>
<dbReference type="InterPro" id="IPR002559">
    <property type="entry name" value="Transposase_11"/>
</dbReference>
<evidence type="ECO:0000313" key="3">
    <source>
        <dbReference type="Proteomes" id="UP000003959"/>
    </source>
</evidence>
<evidence type="ECO:0000313" key="2">
    <source>
        <dbReference type="EMBL" id="EGJ30447.1"/>
    </source>
</evidence>
<dbReference type="OrthoDB" id="448040at2"/>
<dbReference type="PANTHER" id="PTHR33258:SF1">
    <property type="entry name" value="TRANSPOSASE INSL FOR INSERTION SEQUENCE ELEMENT IS186A-RELATED"/>
    <property type="match status" value="1"/>
</dbReference>
<dbReference type="GO" id="GO:0003677">
    <property type="term" value="F:DNA binding"/>
    <property type="evidence" value="ECO:0007669"/>
    <property type="project" value="InterPro"/>
</dbReference>
<dbReference type="eggNOG" id="COG3385">
    <property type="taxonomic scope" value="Bacteria"/>
</dbReference>
<dbReference type="Pfam" id="PF01609">
    <property type="entry name" value="DDE_Tnp_1"/>
    <property type="match status" value="1"/>
</dbReference>
<proteinExistence type="predicted"/>
<accession>F4XY50</accession>
<dbReference type="InterPro" id="IPR012337">
    <property type="entry name" value="RNaseH-like_sf"/>
</dbReference>
<dbReference type="AlphaFoldDB" id="F4XY50"/>
<dbReference type="EMBL" id="GL890953">
    <property type="protein sequence ID" value="EGJ30447.1"/>
    <property type="molecule type" value="Genomic_DNA"/>
</dbReference>
<keyword evidence="3" id="KW-1185">Reference proteome</keyword>
<organism evidence="2 3">
    <name type="scientific">Moorena producens 3L</name>
    <dbReference type="NCBI Taxonomy" id="489825"/>
    <lineage>
        <taxon>Bacteria</taxon>
        <taxon>Bacillati</taxon>
        <taxon>Cyanobacteriota</taxon>
        <taxon>Cyanophyceae</taxon>
        <taxon>Coleofasciculales</taxon>
        <taxon>Coleofasciculaceae</taxon>
        <taxon>Moorena</taxon>
    </lineage>
</organism>
<dbReference type="PANTHER" id="PTHR33258">
    <property type="entry name" value="TRANSPOSASE INSL FOR INSERTION SEQUENCE ELEMENT IS186A-RELATED"/>
    <property type="match status" value="1"/>
</dbReference>
<dbReference type="GO" id="GO:0004803">
    <property type="term" value="F:transposase activity"/>
    <property type="evidence" value="ECO:0007669"/>
    <property type="project" value="InterPro"/>
</dbReference>
<dbReference type="Proteomes" id="UP000003959">
    <property type="component" value="Unassembled WGS sequence"/>
</dbReference>
<sequence length="164" mass="18748">MKSYFKKNNLINLNLIPPIKIAQRYQICPIDSTIITLTSKLLFKIGYSQVKLISGLNLSTGVPEDTLINFGSNHDYNYGQEMIDALPKNAIAVMDRGFASLNFIKQNSLMNNYFVLRLPNNYKLQFLEKSEFMKVGTGQKSGIYRVINFCDLENRSEYKTSPKT</sequence>
<dbReference type="HOGENOM" id="CLU_1617156_0_0_3"/>
<dbReference type="GO" id="GO:0006313">
    <property type="term" value="P:DNA transposition"/>
    <property type="evidence" value="ECO:0007669"/>
    <property type="project" value="InterPro"/>
</dbReference>
<gene>
    <name evidence="2" type="ORF">LYNGBM3L_49710</name>
</gene>
<feature type="domain" description="Transposase IS4-like" evidence="1">
    <location>
        <begin position="24"/>
        <end position="125"/>
    </location>
</feature>
<name>F4XY50_9CYAN</name>
<evidence type="ECO:0000259" key="1">
    <source>
        <dbReference type="Pfam" id="PF01609"/>
    </source>
</evidence>
<dbReference type="SUPFAM" id="SSF53098">
    <property type="entry name" value="Ribonuclease H-like"/>
    <property type="match status" value="1"/>
</dbReference>
<reference evidence="3" key="1">
    <citation type="journal article" date="2011" name="Proc. Natl. Acad. Sci. U.S.A.">
        <title>Genomic insights into the physiology and ecology of the marine filamentous cyanobacterium Lyngbya majuscula.</title>
        <authorList>
            <person name="Jones A.C."/>
            <person name="Monroe E.A."/>
            <person name="Podell S."/>
            <person name="Hess W.R."/>
            <person name="Klages S."/>
            <person name="Esquenazi E."/>
            <person name="Niessen S."/>
            <person name="Hoover H."/>
            <person name="Rothmann M."/>
            <person name="Lasken R.S."/>
            <person name="Yates J.R.III."/>
            <person name="Reinhardt R."/>
            <person name="Kube M."/>
            <person name="Burkart M.D."/>
            <person name="Allen E.E."/>
            <person name="Dorrestein P.C."/>
            <person name="Gerwick W.H."/>
            <person name="Gerwick L."/>
        </authorList>
    </citation>
    <scope>NUCLEOTIDE SEQUENCE [LARGE SCALE GENOMIC DNA]</scope>
    <source>
        <strain evidence="3">3L</strain>
    </source>
</reference>